<dbReference type="GeneID" id="106814404"/>
<dbReference type="PANTHER" id="PTHR12048">
    <property type="entry name" value="CCAAT-BINDING FACTOR-RELATED"/>
    <property type="match status" value="1"/>
</dbReference>
<feature type="compositionally biased region" description="Acidic residues" evidence="2">
    <location>
        <begin position="671"/>
        <end position="693"/>
    </location>
</feature>
<dbReference type="Proteomes" id="UP000695022">
    <property type="component" value="Unplaced"/>
</dbReference>
<dbReference type="InterPro" id="IPR016024">
    <property type="entry name" value="ARM-type_fold"/>
</dbReference>
<evidence type="ECO:0000256" key="1">
    <source>
        <dbReference type="ARBA" id="ARBA00007797"/>
    </source>
</evidence>
<keyword evidence="4" id="KW-1185">Reference proteome</keyword>
<evidence type="ECO:0000313" key="4">
    <source>
        <dbReference type="Proteomes" id="UP000695022"/>
    </source>
</evidence>
<feature type="compositionally biased region" description="Basic residues" evidence="2">
    <location>
        <begin position="829"/>
        <end position="841"/>
    </location>
</feature>
<protein>
    <submittedName>
        <fullName evidence="5">CCAAT/enhancer-binding protein zeta-like</fullName>
    </submittedName>
</protein>
<dbReference type="SUPFAM" id="SSF48371">
    <property type="entry name" value="ARM repeat"/>
    <property type="match status" value="1"/>
</dbReference>
<dbReference type="InterPro" id="IPR005612">
    <property type="entry name" value="CCAAT-binding_factor"/>
</dbReference>
<organism evidence="4 5">
    <name type="scientific">Priapulus caudatus</name>
    <name type="common">Priapulid worm</name>
    <dbReference type="NCBI Taxonomy" id="37621"/>
    <lineage>
        <taxon>Eukaryota</taxon>
        <taxon>Metazoa</taxon>
        <taxon>Ecdysozoa</taxon>
        <taxon>Scalidophora</taxon>
        <taxon>Priapulida</taxon>
        <taxon>Priapulimorpha</taxon>
        <taxon>Priapulimorphida</taxon>
        <taxon>Priapulidae</taxon>
        <taxon>Priapulus</taxon>
    </lineage>
</organism>
<sequence length="841" mass="95644">MRAKKKRGETHWMKTVISSGTLADRMAALTLLLQDAPVHNHITIDMLVGMANKKGRRESIMALDTIRDLVLSELLPDGCKLKCFDQHPLLCLDELSSGNRDVADRRLIIYQFEHQLKQQYANLVETLKKLSFDNLKAVKTKALRTAYDLLINKPEQEKELLSILVNKLGDPDRKVAANCCHLLGQLVDHHPNMKSVVVLEVERVLYRQNISSKAQYYGMCFLNQLVLDRQEGDLASRLISLYFSFFQSIVKKGEVDSKMLSALLTGVNRAFPYTKKNSEKVVEQVNMLYKIVHVSNFNISIQALMLLHQLLDANENLSDRFYTVLYKKLSEPGLKTSSKQMMFLNLVFKSMLKDVVVKRLQAFLKRLLQISAYQAPNFICGVLLLVSELLKKRPGTLSLKAPCSFEDDDEEEKFIDVDIAENEDNPADVKVAAISQPGSDVDDKSPVLPAIEQQEASEKVAQKPNASWVHKRNIQGRVLQLQDYDAYQRNPQYAGAEYTCMWELVKMAHHFHPSVGLFARDVISGKGVSYSGDPLQDFTLIRFLDRFVYRNPKKTNKGETADVMVMRAKKQTRGLGEGKAVPVNTAEFLKRGEANTPVDEQFLYRYFSKKADQKKDLDNVSEGESISDDEFDKLLDKIEPGSRARDDFDMDFASEYSKKLKQLKKQKAEAELSESNDDDDDDDDVDFGEDFMDDFQDSDLDELQKGGAEMEFNEEDVAFSDDDGLFVPKKSSKRDATDGGYPMPSMKKKRKKDENLFAAAEQFASIMDDNAGSKVDTSGSEALANKDKADAKQLKWEMNRHRWEEGRDWKSKKRGMRGARGRQLGKSSRQGHKKVFQNKRK</sequence>
<gene>
    <name evidence="5" type="primary">LOC106814404</name>
</gene>
<evidence type="ECO:0000313" key="5">
    <source>
        <dbReference type="RefSeq" id="XP_014674207.1"/>
    </source>
</evidence>
<feature type="region of interest" description="Disordered" evidence="2">
    <location>
        <begin position="667"/>
        <end position="693"/>
    </location>
</feature>
<evidence type="ECO:0000256" key="2">
    <source>
        <dbReference type="SAM" id="MobiDB-lite"/>
    </source>
</evidence>
<feature type="compositionally biased region" description="Acidic residues" evidence="2">
    <location>
        <begin position="715"/>
        <end position="724"/>
    </location>
</feature>
<dbReference type="Gene3D" id="1.25.10.10">
    <property type="entry name" value="Leucine-rich Repeat Variant"/>
    <property type="match status" value="1"/>
</dbReference>
<comment type="similarity">
    <text evidence="1">Belongs to the CBF/MAK21 family.</text>
</comment>
<reference evidence="5" key="1">
    <citation type="submission" date="2025-08" db="UniProtKB">
        <authorList>
            <consortium name="RefSeq"/>
        </authorList>
    </citation>
    <scope>IDENTIFICATION</scope>
</reference>
<dbReference type="Pfam" id="PF03914">
    <property type="entry name" value="CBF"/>
    <property type="match status" value="1"/>
</dbReference>
<feature type="domain" description="CCAAT-binding factor" evidence="3">
    <location>
        <begin position="300"/>
        <end position="519"/>
    </location>
</feature>
<dbReference type="PANTHER" id="PTHR12048:SF0">
    <property type="entry name" value="CCAAT_ENHANCER-BINDING PROTEIN ZETA"/>
    <property type="match status" value="1"/>
</dbReference>
<evidence type="ECO:0000259" key="3">
    <source>
        <dbReference type="Pfam" id="PF03914"/>
    </source>
</evidence>
<dbReference type="InterPro" id="IPR040155">
    <property type="entry name" value="CEBPZ/Mak21-like"/>
</dbReference>
<name>A0ABM1EPT6_PRICU</name>
<feature type="compositionally biased region" description="Basic and acidic residues" evidence="2">
    <location>
        <begin position="784"/>
        <end position="809"/>
    </location>
</feature>
<accession>A0ABM1EPT6</accession>
<feature type="compositionally biased region" description="Basic residues" evidence="2">
    <location>
        <begin position="810"/>
        <end position="820"/>
    </location>
</feature>
<dbReference type="InterPro" id="IPR011989">
    <property type="entry name" value="ARM-like"/>
</dbReference>
<feature type="region of interest" description="Disordered" evidence="2">
    <location>
        <begin position="770"/>
        <end position="841"/>
    </location>
</feature>
<proteinExistence type="inferred from homology"/>
<dbReference type="RefSeq" id="XP_014674207.1">
    <property type="nucleotide sequence ID" value="XM_014818721.1"/>
</dbReference>
<feature type="region of interest" description="Disordered" evidence="2">
    <location>
        <begin position="715"/>
        <end position="752"/>
    </location>
</feature>